<evidence type="ECO:0000313" key="4">
    <source>
        <dbReference type="EMBL" id="SDD83882.1"/>
    </source>
</evidence>
<evidence type="ECO:0000313" key="5">
    <source>
        <dbReference type="Proteomes" id="UP000198757"/>
    </source>
</evidence>
<protein>
    <recommendedName>
        <fullName evidence="6">F5/8 type C domain-containing protein</fullName>
    </recommendedName>
</protein>
<dbReference type="SUPFAM" id="SSF49785">
    <property type="entry name" value="Galactose-binding domain-like"/>
    <property type="match status" value="1"/>
</dbReference>
<dbReference type="STRING" id="1285928.SAMN04487894_11490"/>
<dbReference type="InterPro" id="IPR032164">
    <property type="entry name" value="DUF5000"/>
</dbReference>
<dbReference type="RefSeq" id="WP_143019866.1">
    <property type="nucleotide sequence ID" value="NZ_FMZO01000014.1"/>
</dbReference>
<dbReference type="InterPro" id="IPR032527">
    <property type="entry name" value="DUF4959"/>
</dbReference>
<evidence type="ECO:0008006" key="6">
    <source>
        <dbReference type="Google" id="ProtNLM"/>
    </source>
</evidence>
<keyword evidence="5" id="KW-1185">Reference proteome</keyword>
<dbReference type="OrthoDB" id="1312186at2"/>
<evidence type="ECO:0000259" key="2">
    <source>
        <dbReference type="Pfam" id="PF16391"/>
    </source>
</evidence>
<dbReference type="Pfam" id="PF16391">
    <property type="entry name" value="DUF5000"/>
    <property type="match status" value="1"/>
</dbReference>
<reference evidence="5" key="1">
    <citation type="submission" date="2016-10" db="EMBL/GenBank/DDBJ databases">
        <authorList>
            <person name="Varghese N."/>
            <person name="Submissions S."/>
        </authorList>
    </citation>
    <scope>NUCLEOTIDE SEQUENCE [LARGE SCALE GENOMIC DNA]</scope>
    <source>
        <strain evidence="5">DSM 25811 / CCM 8410 / LMG 26954 / E90</strain>
    </source>
</reference>
<dbReference type="EMBL" id="FMZO01000014">
    <property type="protein sequence ID" value="SDD83882.1"/>
    <property type="molecule type" value="Genomic_DNA"/>
</dbReference>
<dbReference type="PROSITE" id="PS51257">
    <property type="entry name" value="PROKAR_LIPOPROTEIN"/>
    <property type="match status" value="1"/>
</dbReference>
<gene>
    <name evidence="4" type="ORF">SAMN04487894_11490</name>
</gene>
<dbReference type="InterPro" id="IPR008979">
    <property type="entry name" value="Galactose-bd-like_sf"/>
</dbReference>
<name>A0A1G6Y0S8_NIADE</name>
<feature type="domain" description="DUF5000" evidence="2">
    <location>
        <begin position="250"/>
        <end position="385"/>
    </location>
</feature>
<dbReference type="InterPro" id="IPR033431">
    <property type="entry name" value="DUF5126"/>
</dbReference>
<evidence type="ECO:0000259" key="1">
    <source>
        <dbReference type="Pfam" id="PF16323"/>
    </source>
</evidence>
<organism evidence="4 5">
    <name type="scientific">Niabella drilacis (strain DSM 25811 / CCM 8410 / CCUG 62505 / LMG 26954 / E90)</name>
    <dbReference type="NCBI Taxonomy" id="1285928"/>
    <lineage>
        <taxon>Bacteria</taxon>
        <taxon>Pseudomonadati</taxon>
        <taxon>Bacteroidota</taxon>
        <taxon>Chitinophagia</taxon>
        <taxon>Chitinophagales</taxon>
        <taxon>Chitinophagaceae</taxon>
        <taxon>Niabella</taxon>
    </lineage>
</organism>
<dbReference type="Pfam" id="PF17166">
    <property type="entry name" value="DUF5126"/>
    <property type="match status" value="1"/>
</dbReference>
<feature type="domain" description="DUF5126" evidence="3">
    <location>
        <begin position="122"/>
        <end position="224"/>
    </location>
</feature>
<dbReference type="Pfam" id="PF16323">
    <property type="entry name" value="DUF4959"/>
    <property type="match status" value="1"/>
</dbReference>
<evidence type="ECO:0000259" key="3">
    <source>
        <dbReference type="Pfam" id="PF17166"/>
    </source>
</evidence>
<dbReference type="Gene3D" id="2.60.120.260">
    <property type="entry name" value="Galactose-binding domain-like"/>
    <property type="match status" value="1"/>
</dbReference>
<feature type="domain" description="DUF4959" evidence="1">
    <location>
        <begin position="16"/>
        <end position="119"/>
    </location>
</feature>
<dbReference type="AlphaFoldDB" id="A0A1G6Y0S8"/>
<sequence length="391" mass="43974">MNKVILFVSLIVFITSCKKEAFTGQFPTDGTAPGPVMAPRVSNLEGRAVITYDIPSDPDLLYVKATYTRNGRPAEQRASIYSQELVVEGFGRSAEHTVELRTVDRSNNESAPVLVTVKPADAPIYSVLNTMAVQNDFGGIRLDWANQSEADLVVTVVTPTQMNGVTEMREVQSFYSKAKASGGNVRGYQDPSRTFGVTIRDRWGNKTDTLYDDYTPLYETQLDKLKFRRWNPPGIPYNAYTTSNWYIENLWNNSITSGFANYNLEFTFDMGQLAKLSRFKINQRPENNLIYNLGHPKKFQVWGSATSNVSDNFNTWTLLGEFESVKPSGLPLGGVTTEDIQYANVKGEEWNVPLTAPPVRYLRFVCLQTWANASVIQVMEMTLWGDTKINQ</sequence>
<proteinExistence type="predicted"/>
<accession>A0A1G6Y0S8</accession>
<dbReference type="Proteomes" id="UP000198757">
    <property type="component" value="Unassembled WGS sequence"/>
</dbReference>